<dbReference type="EC" id="4.2.1.96" evidence="3"/>
<evidence type="ECO:0000256" key="4">
    <source>
        <dbReference type="ARBA" id="ARBA00021735"/>
    </source>
</evidence>
<dbReference type="SUPFAM" id="SSF55248">
    <property type="entry name" value="PCD-like"/>
    <property type="match status" value="1"/>
</dbReference>
<comment type="similarity">
    <text evidence="2">Belongs to the pterin-4-alpha-carbinolamine dehydratase family.</text>
</comment>
<evidence type="ECO:0000313" key="6">
    <source>
        <dbReference type="EMBL" id="MFC4032999.1"/>
    </source>
</evidence>
<evidence type="ECO:0000313" key="7">
    <source>
        <dbReference type="Proteomes" id="UP001595765"/>
    </source>
</evidence>
<evidence type="ECO:0000256" key="3">
    <source>
        <dbReference type="ARBA" id="ARBA00013252"/>
    </source>
</evidence>
<name>A0ABV8HRS4_9ACTN</name>
<reference evidence="7" key="1">
    <citation type="journal article" date="2019" name="Int. J. Syst. Evol. Microbiol.">
        <title>The Global Catalogue of Microorganisms (GCM) 10K type strain sequencing project: providing services to taxonomists for standard genome sequencing and annotation.</title>
        <authorList>
            <consortium name="The Broad Institute Genomics Platform"/>
            <consortium name="The Broad Institute Genome Sequencing Center for Infectious Disease"/>
            <person name="Wu L."/>
            <person name="Ma J."/>
        </authorList>
    </citation>
    <scope>NUCLEOTIDE SEQUENCE [LARGE SCALE GENOMIC DNA]</scope>
    <source>
        <strain evidence="7">CGMCC 4.7237</strain>
    </source>
</reference>
<evidence type="ECO:0000256" key="5">
    <source>
        <dbReference type="ARBA" id="ARBA00023239"/>
    </source>
</evidence>
<dbReference type="EMBL" id="JBHSBB010000010">
    <property type="protein sequence ID" value="MFC4032999.1"/>
    <property type="molecule type" value="Genomic_DNA"/>
</dbReference>
<evidence type="ECO:0000256" key="2">
    <source>
        <dbReference type="ARBA" id="ARBA00006472"/>
    </source>
</evidence>
<protein>
    <recommendedName>
        <fullName evidence="4">Putative pterin-4-alpha-carbinolamine dehydratase</fullName>
        <ecNumber evidence="3">4.2.1.96</ecNumber>
    </recommendedName>
</protein>
<comment type="catalytic activity">
    <reaction evidence="1">
        <text>(4aS,6R)-4a-hydroxy-L-erythro-5,6,7,8-tetrahydrobiopterin = (6R)-L-erythro-6,7-dihydrobiopterin + H2O</text>
        <dbReference type="Rhea" id="RHEA:11920"/>
        <dbReference type="ChEBI" id="CHEBI:15377"/>
        <dbReference type="ChEBI" id="CHEBI:15642"/>
        <dbReference type="ChEBI" id="CHEBI:43120"/>
        <dbReference type="EC" id="4.2.1.96"/>
    </reaction>
</comment>
<dbReference type="RefSeq" id="WP_386430062.1">
    <property type="nucleotide sequence ID" value="NZ_JBHSBB010000010.1"/>
</dbReference>
<dbReference type="Gene3D" id="3.30.1360.20">
    <property type="entry name" value="Transcriptional coactivator/pterin dehydratase"/>
    <property type="match status" value="1"/>
</dbReference>
<evidence type="ECO:0000256" key="1">
    <source>
        <dbReference type="ARBA" id="ARBA00001554"/>
    </source>
</evidence>
<keyword evidence="7" id="KW-1185">Reference proteome</keyword>
<proteinExistence type="inferred from homology"/>
<sequence length="103" mass="10630">MATAPLTRAELDQALTGLPGWTVKEGFLTANFKAARADLPGLYAAVAAAEDEADHHAAIRILYGTISFALNTHDADGAITAEDTALATRITTLATTHGARPAG</sequence>
<keyword evidence="5" id="KW-0456">Lyase</keyword>
<comment type="caution">
    <text evidence="6">The sequence shown here is derived from an EMBL/GenBank/DDBJ whole genome shotgun (WGS) entry which is preliminary data.</text>
</comment>
<gene>
    <name evidence="6" type="ORF">ACFO3J_16080</name>
</gene>
<dbReference type="InterPro" id="IPR036428">
    <property type="entry name" value="PCD_sf"/>
</dbReference>
<dbReference type="Proteomes" id="UP001595765">
    <property type="component" value="Unassembled WGS sequence"/>
</dbReference>
<dbReference type="Pfam" id="PF01329">
    <property type="entry name" value="Pterin_4a"/>
    <property type="match status" value="1"/>
</dbReference>
<dbReference type="InterPro" id="IPR001533">
    <property type="entry name" value="Pterin_deHydtase"/>
</dbReference>
<organism evidence="6 7">
    <name type="scientific">Streptomyces polygonati</name>
    <dbReference type="NCBI Taxonomy" id="1617087"/>
    <lineage>
        <taxon>Bacteria</taxon>
        <taxon>Bacillati</taxon>
        <taxon>Actinomycetota</taxon>
        <taxon>Actinomycetes</taxon>
        <taxon>Kitasatosporales</taxon>
        <taxon>Streptomycetaceae</taxon>
        <taxon>Streptomyces</taxon>
    </lineage>
</organism>
<accession>A0ABV8HRS4</accession>